<name>A0A9P7RJK6_9PEZI</name>
<accession>A0A9P7RJK6</accession>
<dbReference type="Proteomes" id="UP000699042">
    <property type="component" value="Unassembled WGS sequence"/>
</dbReference>
<dbReference type="AlphaFoldDB" id="A0A9P7RJK6"/>
<evidence type="ECO:0000313" key="2">
    <source>
        <dbReference type="Proteomes" id="UP000699042"/>
    </source>
</evidence>
<keyword evidence="2" id="KW-1185">Reference proteome</keyword>
<comment type="caution">
    <text evidence="1">The sequence shown here is derived from an EMBL/GenBank/DDBJ whole genome shotgun (WGS) entry which is preliminary data.</text>
</comment>
<sequence length="77" mass="8428">MQVAWQTVGTSADFSSVITQDITAAASNTPRKWSGTKSVPEQCLCAPRILRTSSIWNKNTHIPIRPDMDAANLVQLT</sequence>
<dbReference type="EMBL" id="JAESDN010000001">
    <property type="protein sequence ID" value="KAG7058724.1"/>
    <property type="molecule type" value="Genomic_DNA"/>
</dbReference>
<organism evidence="1 2">
    <name type="scientific">Colletotrichum scovillei</name>
    <dbReference type="NCBI Taxonomy" id="1209932"/>
    <lineage>
        <taxon>Eukaryota</taxon>
        <taxon>Fungi</taxon>
        <taxon>Dikarya</taxon>
        <taxon>Ascomycota</taxon>
        <taxon>Pezizomycotina</taxon>
        <taxon>Sordariomycetes</taxon>
        <taxon>Hypocreomycetidae</taxon>
        <taxon>Glomerellales</taxon>
        <taxon>Glomerellaceae</taxon>
        <taxon>Colletotrichum</taxon>
        <taxon>Colletotrichum acutatum species complex</taxon>
    </lineage>
</organism>
<proteinExistence type="predicted"/>
<evidence type="ECO:0000313" key="1">
    <source>
        <dbReference type="EMBL" id="KAG7058724.1"/>
    </source>
</evidence>
<gene>
    <name evidence="1" type="ORF">JMJ77_006095</name>
</gene>
<reference evidence="1" key="1">
    <citation type="submission" date="2021-05" db="EMBL/GenBank/DDBJ databases">
        <title>Comparative genomics of three Colletotrichum scovillei strains and genetic complementation revealed genes involved fungal growth and virulence on chili pepper.</title>
        <authorList>
            <person name="Hsieh D.-K."/>
            <person name="Chuang S.-C."/>
            <person name="Chen C.-Y."/>
            <person name="Chao Y.-T."/>
            <person name="Lu M.-Y.J."/>
            <person name="Lee M.-H."/>
            <person name="Shih M.-C."/>
        </authorList>
    </citation>
    <scope>NUCLEOTIDE SEQUENCE</scope>
    <source>
        <strain evidence="1">Coll-153</strain>
    </source>
</reference>
<protein>
    <submittedName>
        <fullName evidence="1">Uncharacterized protein</fullName>
    </submittedName>
</protein>